<keyword evidence="1" id="KW-1133">Transmembrane helix</keyword>
<keyword evidence="1" id="KW-0472">Membrane</keyword>
<sequence length="221" mass="25810">MSANPVPVFVDGQTRLDSEGKRYYTCCGTIHIRACAKYIAYFYIGLACFELFFGFYYGPRYHIMGTAVLFMTSGLVIYGDHIEKAGPYLPFVVLNGLGIICSFIAGIFTLLFTWQMPASYFMITVAYIDYPVIRKIEYDTRPYYWTMGGLALGSVPFMFCLWRIVFYTYRYMKYVIEPLKRKQARRKMRDQQFFQTVFPMSQVGPMEPPPPYIEQACERRI</sequence>
<protein>
    <submittedName>
        <fullName evidence="3">Uncharacterized protein</fullName>
    </submittedName>
</protein>
<evidence type="ECO:0000313" key="3">
    <source>
        <dbReference type="WBParaSite" id="ACRNAN_scaffold4246.g27516.t1"/>
    </source>
</evidence>
<evidence type="ECO:0000313" key="2">
    <source>
        <dbReference type="Proteomes" id="UP000887540"/>
    </source>
</evidence>
<feature type="transmembrane region" description="Helical" evidence="1">
    <location>
        <begin position="91"/>
        <end position="114"/>
    </location>
</feature>
<dbReference type="Proteomes" id="UP000887540">
    <property type="component" value="Unplaced"/>
</dbReference>
<dbReference type="WBParaSite" id="ACRNAN_scaffold4246.g27516.t1">
    <property type="protein sequence ID" value="ACRNAN_scaffold4246.g27516.t1"/>
    <property type="gene ID" value="ACRNAN_scaffold4246.g27516"/>
</dbReference>
<feature type="transmembrane region" description="Helical" evidence="1">
    <location>
        <begin position="38"/>
        <end position="57"/>
    </location>
</feature>
<proteinExistence type="predicted"/>
<feature type="transmembrane region" description="Helical" evidence="1">
    <location>
        <begin position="63"/>
        <end position="79"/>
    </location>
</feature>
<feature type="transmembrane region" description="Helical" evidence="1">
    <location>
        <begin position="143"/>
        <end position="166"/>
    </location>
</feature>
<organism evidence="2 3">
    <name type="scientific">Acrobeloides nanus</name>
    <dbReference type="NCBI Taxonomy" id="290746"/>
    <lineage>
        <taxon>Eukaryota</taxon>
        <taxon>Metazoa</taxon>
        <taxon>Ecdysozoa</taxon>
        <taxon>Nematoda</taxon>
        <taxon>Chromadorea</taxon>
        <taxon>Rhabditida</taxon>
        <taxon>Tylenchina</taxon>
        <taxon>Cephalobomorpha</taxon>
        <taxon>Cephaloboidea</taxon>
        <taxon>Cephalobidae</taxon>
        <taxon>Acrobeloides</taxon>
    </lineage>
</organism>
<name>A0A914DXT4_9BILA</name>
<accession>A0A914DXT4</accession>
<keyword evidence="2" id="KW-1185">Reference proteome</keyword>
<reference evidence="3" key="1">
    <citation type="submission" date="2022-11" db="UniProtKB">
        <authorList>
            <consortium name="WormBaseParasite"/>
        </authorList>
    </citation>
    <scope>IDENTIFICATION</scope>
</reference>
<evidence type="ECO:0000256" key="1">
    <source>
        <dbReference type="SAM" id="Phobius"/>
    </source>
</evidence>
<keyword evidence="1" id="KW-0812">Transmembrane</keyword>
<dbReference type="AlphaFoldDB" id="A0A914DXT4"/>